<dbReference type="EnsemblPlants" id="AES91504">
    <property type="protein sequence ID" value="AES91504"/>
    <property type="gene ID" value="MTR_4g114260"/>
</dbReference>
<reference evidence="3" key="5">
    <citation type="journal article" date="2018" name="Nat. Plants">
        <title>Whole-genome landscape of Medicago truncatula symbiotic genes.</title>
        <authorList>
            <person name="Pecrix Y."/>
            <person name="Gamas P."/>
            <person name="Carrere S."/>
        </authorList>
    </citation>
    <scope>NUCLEOTIDE SEQUENCE</scope>
    <source>
        <tissue evidence="3">Leaves</tissue>
    </source>
</reference>
<dbReference type="AlphaFoldDB" id="G7JCX2"/>
<name>G7JCX2_MEDTR</name>
<dbReference type="PaxDb" id="3880-AES60657"/>
<gene>
    <name evidence="1" type="ordered locus">MTR_1g061740</name>
    <name evidence="2" type="ordered locus">MTR_4g114260</name>
    <name evidence="3" type="ORF">MtrunA17_Chr4g0063711</name>
</gene>
<dbReference type="Proteomes" id="UP000002051">
    <property type="component" value="Chromosome 4"/>
</dbReference>
<dbReference type="EnsemblPlants" id="AES60657">
    <property type="protein sequence ID" value="AES60657"/>
    <property type="gene ID" value="MTR_1g061740"/>
</dbReference>
<keyword evidence="3" id="KW-0328">Glycosyltransferase</keyword>
<keyword evidence="5" id="KW-1185">Reference proteome</keyword>
<dbReference type="EMBL" id="PSQE01000004">
    <property type="protein sequence ID" value="RHN63939.1"/>
    <property type="molecule type" value="Genomic_DNA"/>
</dbReference>
<evidence type="ECO:0000313" key="2">
    <source>
        <dbReference type="EMBL" id="AES91504.1"/>
    </source>
</evidence>
<keyword evidence="3" id="KW-0808">Transferase</keyword>
<dbReference type="GO" id="GO:0102241">
    <property type="term" value="F:soyasaponin III rhamnosyltransferase activity"/>
    <property type="evidence" value="ECO:0007669"/>
    <property type="project" value="UniProtKB-EC"/>
</dbReference>
<dbReference type="EC" id="2.4.1.273" evidence="3"/>
<evidence type="ECO:0000313" key="5">
    <source>
        <dbReference type="Proteomes" id="UP000002051"/>
    </source>
</evidence>
<accession>G7JCX2</accession>
<dbReference type="Proteomes" id="UP000265566">
    <property type="component" value="Chromosome 4"/>
</dbReference>
<dbReference type="EMBL" id="CM001217">
    <property type="protein sequence ID" value="AES60657.1"/>
    <property type="molecule type" value="Genomic_DNA"/>
</dbReference>
<dbReference type="Gene3D" id="3.40.50.2000">
    <property type="entry name" value="Glycogen Phosphorylase B"/>
    <property type="match status" value="1"/>
</dbReference>
<dbReference type="HOGENOM" id="CLU_2674762_0_0_1"/>
<reference evidence="4" key="3">
    <citation type="submission" date="2015-04" db="UniProtKB">
        <authorList>
            <consortium name="EnsemblPlants"/>
        </authorList>
    </citation>
    <scope>IDENTIFICATION</scope>
    <source>
        <strain evidence="4">cv. Jemalong A17</strain>
    </source>
</reference>
<evidence type="ECO:0000313" key="6">
    <source>
        <dbReference type="Proteomes" id="UP000265566"/>
    </source>
</evidence>
<dbReference type="SUPFAM" id="SSF53756">
    <property type="entry name" value="UDP-Glycosyltransferase/glycogen phosphorylase"/>
    <property type="match status" value="1"/>
</dbReference>
<dbReference type="Gramene" id="rna26698">
    <property type="protein sequence ID" value="RHN63939.1"/>
    <property type="gene ID" value="gene26698"/>
</dbReference>
<reference evidence="2 5" key="1">
    <citation type="journal article" date="2011" name="Nature">
        <title>The Medicago genome provides insight into the evolution of rhizobial symbioses.</title>
        <authorList>
            <person name="Young N.D."/>
            <person name="Debelle F."/>
            <person name="Oldroyd G.E."/>
            <person name="Geurts R."/>
            <person name="Cannon S.B."/>
            <person name="Udvardi M.K."/>
            <person name="Benedito V.A."/>
            <person name="Mayer K.F."/>
            <person name="Gouzy J."/>
            <person name="Schoof H."/>
            <person name="Van de Peer Y."/>
            <person name="Proost S."/>
            <person name="Cook D.R."/>
            <person name="Meyers B.C."/>
            <person name="Spannagl M."/>
            <person name="Cheung F."/>
            <person name="De Mita S."/>
            <person name="Krishnakumar V."/>
            <person name="Gundlach H."/>
            <person name="Zhou S."/>
            <person name="Mudge J."/>
            <person name="Bharti A.K."/>
            <person name="Murray J.D."/>
            <person name="Naoumkina M.A."/>
            <person name="Rosen B."/>
            <person name="Silverstein K.A."/>
            <person name="Tang H."/>
            <person name="Rombauts S."/>
            <person name="Zhao P.X."/>
            <person name="Zhou P."/>
            <person name="Barbe V."/>
            <person name="Bardou P."/>
            <person name="Bechner M."/>
            <person name="Bellec A."/>
            <person name="Berger A."/>
            <person name="Berges H."/>
            <person name="Bidwell S."/>
            <person name="Bisseling T."/>
            <person name="Choisne N."/>
            <person name="Couloux A."/>
            <person name="Denny R."/>
            <person name="Deshpande S."/>
            <person name="Dai X."/>
            <person name="Doyle J.J."/>
            <person name="Dudez A.M."/>
            <person name="Farmer A.D."/>
            <person name="Fouteau S."/>
            <person name="Franken C."/>
            <person name="Gibelin C."/>
            <person name="Gish J."/>
            <person name="Goldstein S."/>
            <person name="Gonzalez A.J."/>
            <person name="Green P.J."/>
            <person name="Hallab A."/>
            <person name="Hartog M."/>
            <person name="Hua A."/>
            <person name="Humphray S.J."/>
            <person name="Jeong D.H."/>
            <person name="Jing Y."/>
            <person name="Jocker A."/>
            <person name="Kenton S.M."/>
            <person name="Kim D.J."/>
            <person name="Klee K."/>
            <person name="Lai H."/>
            <person name="Lang C."/>
            <person name="Lin S."/>
            <person name="Macmil S.L."/>
            <person name="Magdelenat G."/>
            <person name="Matthews L."/>
            <person name="McCorrison J."/>
            <person name="Monaghan E.L."/>
            <person name="Mun J.H."/>
            <person name="Najar F.Z."/>
            <person name="Nicholson C."/>
            <person name="Noirot C."/>
            <person name="O'Bleness M."/>
            <person name="Paule C.R."/>
            <person name="Poulain J."/>
            <person name="Prion F."/>
            <person name="Qin B."/>
            <person name="Qu C."/>
            <person name="Retzel E.F."/>
            <person name="Riddle C."/>
            <person name="Sallet E."/>
            <person name="Samain S."/>
            <person name="Samson N."/>
            <person name="Sanders I."/>
            <person name="Saurat O."/>
            <person name="Scarpelli C."/>
            <person name="Schiex T."/>
            <person name="Segurens B."/>
            <person name="Severin A.J."/>
            <person name="Sherrier D.J."/>
            <person name="Shi R."/>
            <person name="Sims S."/>
            <person name="Singer S.R."/>
            <person name="Sinharoy S."/>
            <person name="Sterck L."/>
            <person name="Viollet A."/>
            <person name="Wang B.B."/>
            <person name="Wang K."/>
            <person name="Wang M."/>
            <person name="Wang X."/>
            <person name="Warfsmann J."/>
            <person name="Weissenbach J."/>
            <person name="White D.D."/>
            <person name="White J.D."/>
            <person name="Wiley G.B."/>
            <person name="Wincker P."/>
            <person name="Xing Y."/>
            <person name="Yang L."/>
            <person name="Yao Z."/>
            <person name="Ying F."/>
            <person name="Zhai J."/>
            <person name="Zhou L."/>
            <person name="Zuber A."/>
            <person name="Denarie J."/>
            <person name="Dixon R.A."/>
            <person name="May G.D."/>
            <person name="Schwartz D.C."/>
            <person name="Rogers J."/>
            <person name="Quetier F."/>
            <person name="Town C.D."/>
            <person name="Roe B.A."/>
        </authorList>
    </citation>
    <scope>NUCLEOTIDE SEQUENCE [LARGE SCALE GENOMIC DNA]</scope>
    <source>
        <strain evidence="2">A17</strain>
        <strain evidence="4 5">cv. Jemalong A17</strain>
    </source>
</reference>
<evidence type="ECO:0000313" key="4">
    <source>
        <dbReference type="EnsemblPlants" id="AES60657"/>
    </source>
</evidence>
<reference evidence="6" key="4">
    <citation type="journal article" date="2018" name="Nat. Plants">
        <title>Whole-genome landscape of Medicago truncatula symbiotic genes.</title>
        <authorList>
            <person name="Pecrix Y."/>
            <person name="Staton S.E."/>
            <person name="Sallet E."/>
            <person name="Lelandais-Briere C."/>
            <person name="Moreau S."/>
            <person name="Carrere S."/>
            <person name="Blein T."/>
            <person name="Jardinaud M.F."/>
            <person name="Latrasse D."/>
            <person name="Zouine M."/>
            <person name="Zahm M."/>
            <person name="Kreplak J."/>
            <person name="Mayjonade B."/>
            <person name="Satge C."/>
            <person name="Perez M."/>
            <person name="Cauet S."/>
            <person name="Marande W."/>
            <person name="Chantry-Darmon C."/>
            <person name="Lopez-Roques C."/>
            <person name="Bouchez O."/>
            <person name="Berard A."/>
            <person name="Debelle F."/>
            <person name="Munos S."/>
            <person name="Bendahmane A."/>
            <person name="Berges H."/>
            <person name="Niebel A."/>
            <person name="Buitink J."/>
            <person name="Frugier F."/>
            <person name="Benhamed M."/>
            <person name="Crespi M."/>
            <person name="Gouzy J."/>
            <person name="Gamas P."/>
        </authorList>
    </citation>
    <scope>NUCLEOTIDE SEQUENCE [LARGE SCALE GENOMIC DNA]</scope>
    <source>
        <strain evidence="6">cv. Jemalong A17</strain>
    </source>
</reference>
<dbReference type="EMBL" id="CM001220">
    <property type="protein sequence ID" value="AES91504.1"/>
    <property type="molecule type" value="Genomic_DNA"/>
</dbReference>
<evidence type="ECO:0000313" key="1">
    <source>
        <dbReference type="EMBL" id="AES60657.1"/>
    </source>
</evidence>
<organism evidence="2 5">
    <name type="scientific">Medicago truncatula</name>
    <name type="common">Barrel medic</name>
    <name type="synonym">Medicago tribuloides</name>
    <dbReference type="NCBI Taxonomy" id="3880"/>
    <lineage>
        <taxon>Eukaryota</taxon>
        <taxon>Viridiplantae</taxon>
        <taxon>Streptophyta</taxon>
        <taxon>Embryophyta</taxon>
        <taxon>Tracheophyta</taxon>
        <taxon>Spermatophyta</taxon>
        <taxon>Magnoliopsida</taxon>
        <taxon>eudicotyledons</taxon>
        <taxon>Gunneridae</taxon>
        <taxon>Pentapetalae</taxon>
        <taxon>rosids</taxon>
        <taxon>fabids</taxon>
        <taxon>Fabales</taxon>
        <taxon>Fabaceae</taxon>
        <taxon>Papilionoideae</taxon>
        <taxon>50 kb inversion clade</taxon>
        <taxon>NPAAA clade</taxon>
        <taxon>Hologalegina</taxon>
        <taxon>IRL clade</taxon>
        <taxon>Trifolieae</taxon>
        <taxon>Medicago</taxon>
    </lineage>
</organism>
<evidence type="ECO:0000313" key="3">
    <source>
        <dbReference type="EMBL" id="RHN63939.1"/>
    </source>
</evidence>
<proteinExistence type="predicted"/>
<protein>
    <submittedName>
        <fullName evidence="3">Putative soyasaponin III rhamnosyltransferase</fullName>
        <ecNumber evidence="3">2.4.1.273</ecNumber>
    </submittedName>
    <submittedName>
        <fullName evidence="2">UDP-glycosyltransferase, putative</fullName>
    </submittedName>
</protein>
<reference evidence="2 5" key="2">
    <citation type="journal article" date="2014" name="BMC Genomics">
        <title>An improved genome release (version Mt4.0) for the model legume Medicago truncatula.</title>
        <authorList>
            <person name="Tang H."/>
            <person name="Krishnakumar V."/>
            <person name="Bidwell S."/>
            <person name="Rosen B."/>
            <person name="Chan A."/>
            <person name="Zhou S."/>
            <person name="Gentzbittel L."/>
            <person name="Childs K.L."/>
            <person name="Yandell M."/>
            <person name="Gundlach H."/>
            <person name="Mayer K.F."/>
            <person name="Schwartz D.C."/>
            <person name="Town C.D."/>
        </authorList>
    </citation>
    <scope>GENOME REANNOTATION</scope>
    <source>
        <strain evidence="2">A17</strain>
        <strain evidence="4 5">cv. Jemalong A17</strain>
    </source>
</reference>
<sequence length="75" mass="8765">MDIPLNMNKFLELAYLLKDDIIEILKTSKPDWVFYDYGTVWLAPIAKSLNIASVHYSITPACNICIQNYSIIWRR</sequence>